<feature type="compositionally biased region" description="Polar residues" evidence="9">
    <location>
        <begin position="67"/>
        <end position="79"/>
    </location>
</feature>
<keyword evidence="5 8" id="KW-1133">Transmembrane helix</keyword>
<feature type="transmembrane region" description="Helical" evidence="8">
    <location>
        <begin position="235"/>
        <end position="257"/>
    </location>
</feature>
<feature type="transmembrane region" description="Helical" evidence="8">
    <location>
        <begin position="418"/>
        <end position="445"/>
    </location>
</feature>
<evidence type="ECO:0000256" key="8">
    <source>
        <dbReference type="RuleBase" id="RU361132"/>
    </source>
</evidence>
<feature type="transmembrane region" description="Helical" evidence="8">
    <location>
        <begin position="1365"/>
        <end position="1388"/>
    </location>
</feature>
<comment type="function">
    <text evidence="8">Mediates the voltage-dependent sodium ion permeability of excitable membranes. Assuming opened or closed conformations in response to the voltage difference across the membrane, the protein forms a sodium-selective channel through which Na(+) ions may pass in accordance with their electrochemical gradient.</text>
</comment>
<evidence type="ECO:0000256" key="6">
    <source>
        <dbReference type="ARBA" id="ARBA00023136"/>
    </source>
</evidence>
<feature type="region of interest" description="Disordered" evidence="9">
    <location>
        <begin position="962"/>
        <end position="992"/>
    </location>
</feature>
<proteinExistence type="inferred from homology"/>
<evidence type="ECO:0000256" key="7">
    <source>
        <dbReference type="ARBA" id="ARBA00023157"/>
    </source>
</evidence>
<dbReference type="Gene3D" id="1.10.238.10">
    <property type="entry name" value="EF-hand"/>
    <property type="match status" value="1"/>
</dbReference>
<comment type="subcellular location">
    <subcellularLocation>
        <location evidence="1 8">Cell membrane</location>
        <topology evidence="1 8">Multi-pass membrane protein</topology>
    </subcellularLocation>
</comment>
<comment type="caution">
    <text evidence="8">Lacks conserved residue(s) required for the propagation of feature annotation.</text>
</comment>
<comment type="similarity">
    <text evidence="8">Belongs to the sodium channel (TC 1.A.1.10) family.</text>
</comment>
<gene>
    <name evidence="11" type="ORF">PEVE_00016030</name>
</gene>
<keyword evidence="8" id="KW-0813">Transport</keyword>
<feature type="transmembrane region" description="Helical" evidence="8">
    <location>
        <begin position="1477"/>
        <end position="1498"/>
    </location>
</feature>
<feature type="transmembrane region" description="Helical" evidence="8">
    <location>
        <begin position="1148"/>
        <end position="1171"/>
    </location>
</feature>
<keyword evidence="8" id="KW-0739">Sodium transport</keyword>
<dbReference type="Proteomes" id="UP001159427">
    <property type="component" value="Unassembled WGS sequence"/>
</dbReference>
<evidence type="ECO:0000256" key="5">
    <source>
        <dbReference type="ARBA" id="ARBA00022989"/>
    </source>
</evidence>
<feature type="transmembrane region" description="Helical" evidence="8">
    <location>
        <begin position="1682"/>
        <end position="1710"/>
    </location>
</feature>
<feature type="region of interest" description="Disordered" evidence="9">
    <location>
        <begin position="1896"/>
        <end position="1919"/>
    </location>
</feature>
<dbReference type="Gene3D" id="1.20.5.1190">
    <property type="entry name" value="iswi atpase"/>
    <property type="match status" value="1"/>
</dbReference>
<keyword evidence="4" id="KW-0677">Repeat</keyword>
<dbReference type="InterPro" id="IPR001696">
    <property type="entry name" value="Na_channel_asu"/>
</dbReference>
<dbReference type="InterPro" id="IPR044564">
    <property type="entry name" value="Na_chnl_inactivation_gate"/>
</dbReference>
<feature type="compositionally biased region" description="Polar residues" evidence="9">
    <location>
        <begin position="965"/>
        <end position="977"/>
    </location>
</feature>
<dbReference type="SUPFAM" id="SSF81324">
    <property type="entry name" value="Voltage-gated potassium channels"/>
    <property type="match status" value="4"/>
</dbReference>
<feature type="compositionally biased region" description="Basic and acidic residues" evidence="9">
    <location>
        <begin position="662"/>
        <end position="678"/>
    </location>
</feature>
<dbReference type="InterPro" id="IPR027359">
    <property type="entry name" value="Volt_channel_dom_sf"/>
</dbReference>
<feature type="transmembrane region" description="Helical" evidence="8">
    <location>
        <begin position="726"/>
        <end position="747"/>
    </location>
</feature>
<evidence type="ECO:0000256" key="3">
    <source>
        <dbReference type="ARBA" id="ARBA00022692"/>
    </source>
</evidence>
<dbReference type="Gene3D" id="1.20.120.350">
    <property type="entry name" value="Voltage-gated potassium channels. Chain C"/>
    <property type="match status" value="4"/>
</dbReference>
<feature type="transmembrane region" description="Helical" evidence="8">
    <location>
        <begin position="1503"/>
        <end position="1522"/>
    </location>
</feature>
<sequence length="1919" mass="217285">MVRFAAPVISSAAVARASQVNNQRARTLLNSELSDVTNTRRGRPVRLPSLYPTISLQSLHSRENGLDSDQSTGAPSSQDNNHEPKQGAKVKSSSLVVGAAGILRAATAFAVDNTTAEATVQQAEEQIEEPKCETFLIVASRLGRQYVFRFSKEKSLYLFGPLNSVRRAIIILITNQFFEFFILLTIIVNCIFLAIKNAPEEPEYIFAAIYTVEMILKIIAKGFCMHKYAYLRDPWNWLDFVVVILGYITLIPNVYNLSGIRTFRVLRALRTISTVEGLKTMVNALLKSMLMLSDVLILTLFFLCIFALVGMQLFVGQLRNKCVASPPHPSSITYNKYITNQSFWHNGSNNKHLVCGNSSTAGHCPVNYTCLSVGDNPNYGYTNFDNFAWSLVTAFQLITMDFWENVFNYVLSSMGSWYVFYFMFVVFFGSFYLINLVLAVVAVSYQQEVVAMQERDANYEELKAVASSYSFHGRAAPKLLAENGKLNPEALVTKCKLSLCVPCFKGTPNSKAQELKSANDGSHVSLRYSPNGLNSTENKTATVDNSTVSEINERLTTAKLPNGNDMQIRLPPVCQSQSCTKFPTNGIKSETGQNSHSGSKFLEVKPSWARTLTVISENETTEVENHFTREDNYDGQRRVTFPEISPGISPSGTPRGSVGSLRKGESQEQTSRHRKEDLSRRKTICKRITKLTMDPLFEMFITFCILLNTLFLSLEYHDMNKKFKMALDIGNMVFTFVFLLEMVMKLISFGPRGYLKSRWNIFDGFIVTISIVDLILEVSDIGNGGGFSVLRTFRLLRVFKLAQSWRTMNMLLRTIAGSIGQLGNLTLVLGIIVYMLAVVGMQLFGSSYTEEKFNGDIPRWNFNDFGRSCMMIFRILCGEWIEPLYDCMRATSPVSFLFFLTALVIGNFLVLNLFLALLLNAFARESLQDEAEKKSDAKPSKFYQGVHRLSKVLRISNMLPRRSQVKPSDGSQTSADIESVRNTDNKDSSNGSSALLTAVTAFQKKGRLNRDHMKRLSIAIEAANKDSVTSSTVLSLARSSATLPSPRQSVQADQTGRPSGDPVMTEVQECCPCWMKFCTCNCISKWKESRGYRAWRSMRHKIKKLVEHRYFEWAILLIIVASSITLVFEDVHLDSRPTLKKVLNYLNIVFAVVFSVEFLLKTLGLGFLTYFKNAWNCLDVIIVAISLLTAVESVDELNSISLTSVANQTSTNGDSDSSLSSFRSIRTLRALRPLRAISRWEGMKVVVNSLLFAIPGIGNVLLVCMVFWLIFSIVGVQFFGGRFFKCVDGDGERLPSSLVPNKSECMQNADYRWINSNINFDNVFNGLIALFQVATFEGWMEIMRDAIDARELDEQPESQHSFASYLYFVVFIIVGSFFTLNLFIGVIIDNFNRLKKQYEDSGALDIFLTPSQKAWFNTLKKAANKKPKKMISRPKVWWQARLFDIIHSSKFETAIMLLICLNMLVMMIQHYGQSQQVNLTMNILLFSGTTLTPIPIFLGSSHIINLVFTAIFTLEAFVRIIALRLHYFTQPWNIFDFTIVILSIIGIILEYLDYKLFVTPSLFRVARVFRIGRLLRFYKGARGIRRLLFALVISLPALFNIGALLFLVMFIYAIIGMSSFGYVKKTGTLDDVVNFETFSSSMLLLFRLSTSAGWNDVLEPLLIQPPDCDENYMGQPNGNCGIPWLATLYFVSFILLTFLIIINMYIAIILENLSQAHEQDEVGITDDDLEMFYALWERYDPDATQYILHSQLSDFVDNLEPPLKIPQPNKFACIHLNIPIKQGDRIHCFDVMQALVRRVIGEIEEEGSVAFTLMKSRMEHHFISAFPKRARTQTESTTLKRIQEIRAATIIQRSYRQYRFQLELRKFRLQKSHHFEHTASSGSLKEDWQPGIQVAVHERQQPENKSRDTLTITPDERRA</sequence>
<feature type="compositionally biased region" description="Basic and acidic residues" evidence="9">
    <location>
        <begin position="978"/>
        <end position="987"/>
    </location>
</feature>
<feature type="region of interest" description="Disordered" evidence="9">
    <location>
        <begin position="623"/>
        <end position="678"/>
    </location>
</feature>
<reference evidence="11 12" key="1">
    <citation type="submission" date="2022-05" db="EMBL/GenBank/DDBJ databases">
        <authorList>
            <consortium name="Genoscope - CEA"/>
            <person name="William W."/>
        </authorList>
    </citation>
    <scope>NUCLEOTIDE SEQUENCE [LARGE SCALE GENOMIC DNA]</scope>
</reference>
<evidence type="ECO:0000256" key="2">
    <source>
        <dbReference type="ARBA" id="ARBA00022475"/>
    </source>
</evidence>
<keyword evidence="8" id="KW-0851">Voltage-gated channel</keyword>
<feature type="compositionally biased region" description="Polar residues" evidence="9">
    <location>
        <begin position="1039"/>
        <end position="1057"/>
    </location>
</feature>
<evidence type="ECO:0000259" key="10">
    <source>
        <dbReference type="Pfam" id="PF00520"/>
    </source>
</evidence>
<feature type="transmembrane region" description="Helical" evidence="8">
    <location>
        <begin position="896"/>
        <end position="919"/>
    </location>
</feature>
<name>A0ABN8M2A6_9CNID</name>
<feature type="region of interest" description="Disordered" evidence="9">
    <location>
        <begin position="61"/>
        <end position="92"/>
    </location>
</feature>
<feature type="compositionally biased region" description="Basic and acidic residues" evidence="9">
    <location>
        <begin position="623"/>
        <end position="637"/>
    </location>
</feature>
<feature type="domain" description="Ion transport" evidence="10">
    <location>
        <begin position="695"/>
        <end position="926"/>
    </location>
</feature>
<feature type="transmembrane region" description="Helical" evidence="8">
    <location>
        <begin position="204"/>
        <end position="223"/>
    </location>
</feature>
<comment type="caution">
    <text evidence="11">The sequence shown here is derived from an EMBL/GenBank/DDBJ whole genome shotgun (WGS) entry which is preliminary data.</text>
</comment>
<feature type="region of interest" description="Disordered" evidence="9">
    <location>
        <begin position="1039"/>
        <end position="1060"/>
    </location>
</feature>
<feature type="transmembrane region" description="Helical" evidence="8">
    <location>
        <begin position="1245"/>
        <end position="1271"/>
    </location>
</feature>
<organism evidence="11 12">
    <name type="scientific">Porites evermanni</name>
    <dbReference type="NCBI Taxonomy" id="104178"/>
    <lineage>
        <taxon>Eukaryota</taxon>
        <taxon>Metazoa</taxon>
        <taxon>Cnidaria</taxon>
        <taxon>Anthozoa</taxon>
        <taxon>Hexacorallia</taxon>
        <taxon>Scleractinia</taxon>
        <taxon>Fungiina</taxon>
        <taxon>Poritidae</taxon>
        <taxon>Porites</taxon>
    </lineage>
</organism>
<protein>
    <recommendedName>
        <fullName evidence="8">Sodium channel protein</fullName>
    </recommendedName>
</protein>
<dbReference type="EMBL" id="CALNXI010000225">
    <property type="protein sequence ID" value="CAH3022564.1"/>
    <property type="molecule type" value="Genomic_DNA"/>
</dbReference>
<evidence type="ECO:0000256" key="9">
    <source>
        <dbReference type="SAM" id="MobiDB-lite"/>
    </source>
</evidence>
<dbReference type="PANTHER" id="PTHR10037">
    <property type="entry name" value="VOLTAGE-GATED CATION CHANNEL CALCIUM AND SODIUM"/>
    <property type="match status" value="1"/>
</dbReference>
<feature type="transmembrane region" description="Helical" evidence="8">
    <location>
        <begin position="696"/>
        <end position="714"/>
    </location>
</feature>
<evidence type="ECO:0000256" key="4">
    <source>
        <dbReference type="ARBA" id="ARBA00022737"/>
    </source>
</evidence>
<dbReference type="Gene3D" id="1.10.287.70">
    <property type="match status" value="4"/>
</dbReference>
<dbReference type="PRINTS" id="PR00170">
    <property type="entry name" value="NACHANNEL"/>
</dbReference>
<feature type="transmembrane region" description="Helical" evidence="8">
    <location>
        <begin position="295"/>
        <end position="315"/>
    </location>
</feature>
<keyword evidence="12" id="KW-1185">Reference proteome</keyword>
<accession>A0ABN8M2A6</accession>
<evidence type="ECO:0000256" key="1">
    <source>
        <dbReference type="ARBA" id="ARBA00004651"/>
    </source>
</evidence>
<feature type="transmembrane region" description="Helical" evidence="8">
    <location>
        <begin position="1451"/>
        <end position="1471"/>
    </location>
</feature>
<dbReference type="InterPro" id="IPR043203">
    <property type="entry name" value="VGCC_Ca_Na"/>
</dbReference>
<dbReference type="InterPro" id="IPR005821">
    <property type="entry name" value="Ion_trans_dom"/>
</dbReference>
<keyword evidence="8" id="KW-0407">Ion channel</keyword>
<keyword evidence="3 8" id="KW-0812">Transmembrane</keyword>
<keyword evidence="7" id="KW-1015">Disulfide bond</keyword>
<feature type="domain" description="Ion transport" evidence="10">
    <location>
        <begin position="1450"/>
        <end position="1720"/>
    </location>
</feature>
<dbReference type="Pfam" id="PF00520">
    <property type="entry name" value="Ion_trans"/>
    <property type="match status" value="4"/>
</dbReference>
<feature type="transmembrane region" description="Helical" evidence="8">
    <location>
        <begin position="822"/>
        <end position="844"/>
    </location>
</feature>
<feature type="transmembrane region" description="Helical" evidence="8">
    <location>
        <begin position="1110"/>
        <end position="1128"/>
    </location>
</feature>
<keyword evidence="2" id="KW-1003">Cell membrane</keyword>
<feature type="transmembrane region" description="Helical" evidence="8">
    <location>
        <begin position="1587"/>
        <end position="1615"/>
    </location>
</feature>
<keyword evidence="8" id="KW-0915">Sodium</keyword>
<dbReference type="CDD" id="cd13433">
    <property type="entry name" value="Na_channel_gate"/>
    <property type="match status" value="1"/>
</dbReference>
<keyword evidence="8" id="KW-0894">Sodium channel</keyword>
<keyword evidence="6 8" id="KW-0472">Membrane</keyword>
<keyword evidence="8" id="KW-0406">Ion transport</keyword>
<feature type="domain" description="Ion transport" evidence="10">
    <location>
        <begin position="176"/>
        <end position="448"/>
    </location>
</feature>
<dbReference type="PANTHER" id="PTHR10037:SF62">
    <property type="entry name" value="SODIUM CHANNEL PROTEIN 60E"/>
    <property type="match status" value="1"/>
</dbReference>
<evidence type="ECO:0000313" key="12">
    <source>
        <dbReference type="Proteomes" id="UP001159427"/>
    </source>
</evidence>
<feature type="transmembrane region" description="Helical" evidence="8">
    <location>
        <begin position="1534"/>
        <end position="1552"/>
    </location>
</feature>
<evidence type="ECO:0000313" key="11">
    <source>
        <dbReference type="EMBL" id="CAH3022564.1"/>
    </source>
</evidence>
<feature type="domain" description="Ion transport" evidence="10">
    <location>
        <begin position="1108"/>
        <end position="1398"/>
    </location>
</feature>
<feature type="transmembrane region" description="Helical" evidence="8">
    <location>
        <begin position="177"/>
        <end position="195"/>
    </location>
</feature>